<feature type="transmembrane region" description="Helical" evidence="1">
    <location>
        <begin position="182"/>
        <end position="198"/>
    </location>
</feature>
<gene>
    <name evidence="3" type="ordered locus">Desor_3793</name>
</gene>
<dbReference type="RefSeq" id="WP_014186062.1">
    <property type="nucleotide sequence ID" value="NC_016584.1"/>
</dbReference>
<feature type="transmembrane region" description="Helical" evidence="1">
    <location>
        <begin position="83"/>
        <end position="104"/>
    </location>
</feature>
<feature type="transmembrane region" description="Helical" evidence="1">
    <location>
        <begin position="142"/>
        <end position="162"/>
    </location>
</feature>
<feature type="transmembrane region" description="Helical" evidence="1">
    <location>
        <begin position="50"/>
        <end position="71"/>
    </location>
</feature>
<accession>G7W9B7</accession>
<dbReference type="EMBL" id="CP003108">
    <property type="protein sequence ID" value="AET69254.1"/>
    <property type="molecule type" value="Genomic_DNA"/>
</dbReference>
<sequence>MNELFIRFGIIYTFLASLLIARPWLSRKNVLFGVVFGNGEIRKQETARKIINYFVLACLVIGIVLAAAFLLACKDLSQNEASLTKLFSAAFFALLLIDTVPYILANRAMKRLKATLQDENLVKGKILVEVGDAKLNKPVSPAWFLLLLLPIAAAVILALLYYPQLPETKSISLVMEPIFKQIVAAVFLFLIGFFSRIAPASVKGNPEAAPGYASFRRIVSLILIAVSLVIETKYLMAELNYLGFVSDLQTVTVVSKFLIIFLVGLLFVAFFLMVWRKNSSGPILDDDNKWVLGMIYVNPSDPSLFVEKRNGIGRTINFGRPAAWILMVALILFIIVRAFLRQ</sequence>
<evidence type="ECO:0000256" key="1">
    <source>
        <dbReference type="SAM" id="Phobius"/>
    </source>
</evidence>
<keyword evidence="1" id="KW-1133">Transmembrane helix</keyword>
<reference evidence="3 4" key="2">
    <citation type="journal article" date="2012" name="J. Bacteriol.">
        <title>Complete genome sequences of Desulfosporosinus orientis DSM765T, Desulfosporosinus youngiae DSM17734T, Desulfosporosinus meridiei DSM13257T, and Desulfosporosinus acidiphilus DSM22704T.</title>
        <authorList>
            <person name="Pester M."/>
            <person name="Brambilla E."/>
            <person name="Alazard D."/>
            <person name="Rattei T."/>
            <person name="Weinmaier T."/>
            <person name="Han J."/>
            <person name="Lucas S."/>
            <person name="Lapidus A."/>
            <person name="Cheng J.F."/>
            <person name="Goodwin L."/>
            <person name="Pitluck S."/>
            <person name="Peters L."/>
            <person name="Ovchinnikova G."/>
            <person name="Teshima H."/>
            <person name="Detter J.C."/>
            <person name="Han C.S."/>
            <person name="Tapia R."/>
            <person name="Land M.L."/>
            <person name="Hauser L."/>
            <person name="Kyrpides N.C."/>
            <person name="Ivanova N.N."/>
            <person name="Pagani I."/>
            <person name="Huntmann M."/>
            <person name="Wei C.L."/>
            <person name="Davenport K.W."/>
            <person name="Daligault H."/>
            <person name="Chain P.S."/>
            <person name="Chen A."/>
            <person name="Mavromatis K."/>
            <person name="Markowitz V."/>
            <person name="Szeto E."/>
            <person name="Mikhailova N."/>
            <person name="Pati A."/>
            <person name="Wagner M."/>
            <person name="Woyke T."/>
            <person name="Ollivier B."/>
            <person name="Klenk H.P."/>
            <person name="Spring S."/>
            <person name="Loy A."/>
        </authorList>
    </citation>
    <scope>NUCLEOTIDE SEQUENCE [LARGE SCALE GENOMIC DNA]</scope>
    <source>
        <strain evidence="4">ATCC 19365 / DSM 765 / NCIMB 8382 / VKM B-1628</strain>
    </source>
</reference>
<feature type="domain" description="DUF5808" evidence="2">
    <location>
        <begin position="299"/>
        <end position="324"/>
    </location>
</feature>
<name>G7W9B7_DESOD</name>
<reference evidence="4" key="1">
    <citation type="submission" date="2011-11" db="EMBL/GenBank/DDBJ databases">
        <title>Complete sequence of Desulfosporosinus orientis DSM 765.</title>
        <authorList>
            <person name="Lucas S."/>
            <person name="Han J."/>
            <person name="Lapidus A."/>
            <person name="Cheng J.-F."/>
            <person name="Goodwin L."/>
            <person name="Pitluck S."/>
            <person name="Peters L."/>
            <person name="Ovchinnikova G."/>
            <person name="Teshima H."/>
            <person name="Detter J.C."/>
            <person name="Han C."/>
            <person name="Tapia R."/>
            <person name="Land M."/>
            <person name="Hauser L."/>
            <person name="Kyrpides N."/>
            <person name="Ivanova N."/>
            <person name="Pagani I."/>
            <person name="Pester M."/>
            <person name="Spring S."/>
            <person name="Ollivier B."/>
            <person name="Rattei T."/>
            <person name="Klenk H.-P."/>
            <person name="Wagner M."/>
            <person name="Loy A."/>
            <person name="Woyke T."/>
        </authorList>
    </citation>
    <scope>NUCLEOTIDE SEQUENCE [LARGE SCALE GENOMIC DNA]</scope>
    <source>
        <strain evidence="4">ATCC 19365 / DSM 765 / NCIMB 8382 / VKM B-1628</strain>
    </source>
</reference>
<dbReference type="OrthoDB" id="9808690at2"/>
<dbReference type="KEGG" id="dor:Desor_3793"/>
<protein>
    <recommendedName>
        <fullName evidence="2">DUF5808 domain-containing protein</fullName>
    </recommendedName>
</protein>
<dbReference type="eggNOG" id="COG4194">
    <property type="taxonomic scope" value="Bacteria"/>
</dbReference>
<keyword evidence="1" id="KW-0812">Transmembrane</keyword>
<dbReference type="Proteomes" id="UP000006346">
    <property type="component" value="Chromosome"/>
</dbReference>
<evidence type="ECO:0000313" key="3">
    <source>
        <dbReference type="EMBL" id="AET69254.1"/>
    </source>
</evidence>
<evidence type="ECO:0000313" key="4">
    <source>
        <dbReference type="Proteomes" id="UP000006346"/>
    </source>
</evidence>
<dbReference type="Pfam" id="PF19124">
    <property type="entry name" value="DUF5808"/>
    <property type="match status" value="1"/>
</dbReference>
<feature type="transmembrane region" description="Helical" evidence="1">
    <location>
        <begin position="218"/>
        <end position="237"/>
    </location>
</feature>
<dbReference type="HOGENOM" id="CLU_820832_0_0_9"/>
<feature type="transmembrane region" description="Helical" evidence="1">
    <location>
        <begin position="257"/>
        <end position="275"/>
    </location>
</feature>
<feature type="transmembrane region" description="Helical" evidence="1">
    <location>
        <begin position="6"/>
        <end position="25"/>
    </location>
</feature>
<dbReference type="PATRIC" id="fig|768706.3.peg.3834"/>
<dbReference type="InterPro" id="IPR043831">
    <property type="entry name" value="DUF5808"/>
</dbReference>
<keyword evidence="4" id="KW-1185">Reference proteome</keyword>
<organism evidence="3 4">
    <name type="scientific">Desulfosporosinus orientis (strain ATCC 19365 / DSM 765 / NCIMB 8382 / VKM B-1628 / Singapore I)</name>
    <name type="common">Desulfotomaculum orientis</name>
    <dbReference type="NCBI Taxonomy" id="768706"/>
    <lineage>
        <taxon>Bacteria</taxon>
        <taxon>Bacillati</taxon>
        <taxon>Bacillota</taxon>
        <taxon>Clostridia</taxon>
        <taxon>Eubacteriales</taxon>
        <taxon>Desulfitobacteriaceae</taxon>
        <taxon>Desulfosporosinus</taxon>
    </lineage>
</organism>
<proteinExistence type="predicted"/>
<dbReference type="STRING" id="768706.Desor_3793"/>
<feature type="transmembrane region" description="Helical" evidence="1">
    <location>
        <begin position="322"/>
        <end position="340"/>
    </location>
</feature>
<dbReference type="AlphaFoldDB" id="G7W9B7"/>
<keyword evidence="1" id="KW-0472">Membrane</keyword>
<evidence type="ECO:0000259" key="2">
    <source>
        <dbReference type="Pfam" id="PF19124"/>
    </source>
</evidence>